<feature type="compositionally biased region" description="Acidic residues" evidence="1">
    <location>
        <begin position="289"/>
        <end position="298"/>
    </location>
</feature>
<comment type="caution">
    <text evidence="4">The sequence shown here is derived from an EMBL/GenBank/DDBJ whole genome shotgun (WGS) entry which is preliminary data.</text>
</comment>
<feature type="region of interest" description="Disordered" evidence="1">
    <location>
        <begin position="289"/>
        <end position="330"/>
    </location>
</feature>
<dbReference type="AlphaFoldDB" id="A0A3E2B2T1"/>
<proteinExistence type="predicted"/>
<evidence type="ECO:0000256" key="1">
    <source>
        <dbReference type="SAM" id="MobiDB-lite"/>
    </source>
</evidence>
<dbReference type="Pfam" id="PF04536">
    <property type="entry name" value="TPM_phosphatase"/>
    <property type="match status" value="1"/>
</dbReference>
<dbReference type="OrthoDB" id="1864189at2"/>
<dbReference type="RefSeq" id="WP_117142420.1">
    <property type="nucleotide sequence ID" value="NZ_QIML01000013.1"/>
</dbReference>
<dbReference type="InterPro" id="IPR007621">
    <property type="entry name" value="TPM_dom"/>
</dbReference>
<sequence length="373" mass="42065">MKFFKKTSVAILLTALLVALCCVWGYSRAYEASHSDPDSVVQSQRAGESGLNYFLNWIDDGAGLFSMETTDTLARNNLDLNNTYGCLLALKTVNYLNGQDIASYSKDLFQQVDLGRKDMLLVIESSSQAWYLVYGGGLRTYAENNDALAALLKDNLDTDFFQGESDAGILSLFDDLEHWCAETLPVLDDTPEPGNPFLQNDNKVQILSLGDVLLGILFTLLVNIWWIILLLVVLNLIDRHRFREYITKHPPGSLSNPPVFFRPLLFWHGQGSSWYRRMLYLVSEAPYEDDDDFEDDGDQPGPDGTGGAQENAYTGPGPDVGPQASGFRGDPQEAFRREHRGLWGTWSRLWDMGWEWVHLLQDQVSRLFGGRRM</sequence>
<keyword evidence="2" id="KW-0812">Transmembrane</keyword>
<dbReference type="GeneID" id="97995730"/>
<dbReference type="Proteomes" id="UP000260649">
    <property type="component" value="Unassembled WGS sequence"/>
</dbReference>
<keyword evidence="2" id="KW-0472">Membrane</keyword>
<feature type="domain" description="TPM" evidence="3">
    <location>
        <begin position="59"/>
        <end position="176"/>
    </location>
</feature>
<feature type="transmembrane region" description="Helical" evidence="2">
    <location>
        <begin position="212"/>
        <end position="237"/>
    </location>
</feature>
<gene>
    <name evidence="4" type="ORF">DV520_08300</name>
</gene>
<dbReference type="Gene3D" id="3.10.310.50">
    <property type="match status" value="1"/>
</dbReference>
<reference evidence="4 5" key="1">
    <citation type="submission" date="2018-07" db="EMBL/GenBank/DDBJ databases">
        <title>GABA Modulating Bacteria of the Human Gut Microbiota.</title>
        <authorList>
            <person name="Strandwitz P."/>
            <person name="Kim K.H."/>
            <person name="Terekhova D."/>
            <person name="Liu J.K."/>
            <person name="Sharma A."/>
            <person name="Levering J."/>
            <person name="Mcdonald D."/>
            <person name="Dietrich D."/>
            <person name="Ramadhar T.R."/>
            <person name="Lekbua A."/>
            <person name="Mroue N."/>
            <person name="Liston C."/>
            <person name="Stewart E.J."/>
            <person name="Dubin M.J."/>
            <person name="Zengler K."/>
            <person name="Knight R."/>
            <person name="Gilbert J.A."/>
            <person name="Clardy J."/>
            <person name="Lewis K."/>
        </authorList>
    </citation>
    <scope>NUCLEOTIDE SEQUENCE [LARGE SCALE GENOMIC DNA]</scope>
    <source>
        <strain evidence="4 5">KLE1738</strain>
    </source>
</reference>
<organism evidence="4 5">
    <name type="scientific">Evtepia gabavorous</name>
    <dbReference type="NCBI Taxonomy" id="2211183"/>
    <lineage>
        <taxon>Bacteria</taxon>
        <taxon>Bacillati</taxon>
        <taxon>Bacillota</taxon>
        <taxon>Clostridia</taxon>
        <taxon>Eubacteriales</taxon>
        <taxon>Evtepia</taxon>
    </lineage>
</organism>
<evidence type="ECO:0000259" key="3">
    <source>
        <dbReference type="Pfam" id="PF04536"/>
    </source>
</evidence>
<evidence type="ECO:0000256" key="2">
    <source>
        <dbReference type="SAM" id="Phobius"/>
    </source>
</evidence>
<keyword evidence="5" id="KW-1185">Reference proteome</keyword>
<evidence type="ECO:0000313" key="5">
    <source>
        <dbReference type="Proteomes" id="UP000260649"/>
    </source>
</evidence>
<accession>A0A3E2B2T1</accession>
<dbReference type="EMBL" id="QQRQ01000013">
    <property type="protein sequence ID" value="RFT06294.1"/>
    <property type="molecule type" value="Genomic_DNA"/>
</dbReference>
<keyword evidence="2" id="KW-1133">Transmembrane helix</keyword>
<name>A0A3E2B2T1_9FIRM</name>
<protein>
    <submittedName>
        <fullName evidence="4">TPM domain-containing protein</fullName>
    </submittedName>
</protein>
<evidence type="ECO:0000313" key="4">
    <source>
        <dbReference type="EMBL" id="RFT06294.1"/>
    </source>
</evidence>